<comment type="similarity">
    <text evidence="9">Belongs to the class I-like SAM-binding methyltransferase superfamily. TrmB family.</text>
</comment>
<comment type="catalytic activity">
    <reaction evidence="1 9">
        <text>guanosine(46) in tRNA + S-adenosyl-L-methionine = N(7)-methylguanosine(46) in tRNA + S-adenosyl-L-homocysteine</text>
        <dbReference type="Rhea" id="RHEA:42708"/>
        <dbReference type="Rhea" id="RHEA-COMP:10188"/>
        <dbReference type="Rhea" id="RHEA-COMP:10189"/>
        <dbReference type="ChEBI" id="CHEBI:57856"/>
        <dbReference type="ChEBI" id="CHEBI:59789"/>
        <dbReference type="ChEBI" id="CHEBI:74269"/>
        <dbReference type="ChEBI" id="CHEBI:74480"/>
        <dbReference type="EC" id="2.1.1.33"/>
    </reaction>
</comment>
<keyword evidence="6 9" id="KW-0819">tRNA processing</keyword>
<sequence length="319" mass="36508">MSKRLADDSSESLTADQSNSTEFVEMPAKRYYRQRAHCNPWSDHTLDYPLCPSDMDWSKLFVNRDTSVTQNPDKTKDNGDREHDDPNPVRFVDVGCGYGALLFKLAVKFPEKRSLGLEIRLKVSDFVQEKIRALRFRHPDQYGNIACLRTNAMKFLPNFFRKGQLEKLFFLYPDPHFKRMKHKWRIISPTLLDIYAYVLAHGGRVYAATDVSELAQWMGECLRAHPLFEPRYYLHFNPSDDRQSLVLSCPSSELTGLEDSSSPLVISSAEKLADACLEDPAVELFRDRATDEANKATREGRSTTVLIFERCVNPCPANG</sequence>
<evidence type="ECO:0000256" key="6">
    <source>
        <dbReference type="ARBA" id="ARBA00022694"/>
    </source>
</evidence>
<evidence type="ECO:0000313" key="11">
    <source>
        <dbReference type="EMBL" id="KAA0201166.1"/>
    </source>
</evidence>
<dbReference type="EMBL" id="LUCM01000071">
    <property type="protein sequence ID" value="KAA0201166.1"/>
    <property type="molecule type" value="Genomic_DNA"/>
</dbReference>
<evidence type="ECO:0000256" key="1">
    <source>
        <dbReference type="ARBA" id="ARBA00000142"/>
    </source>
</evidence>
<feature type="compositionally biased region" description="Basic and acidic residues" evidence="10">
    <location>
        <begin position="73"/>
        <end position="87"/>
    </location>
</feature>
<dbReference type="CDD" id="cd02440">
    <property type="entry name" value="AdoMet_MTases"/>
    <property type="match status" value="1"/>
</dbReference>
<evidence type="ECO:0000256" key="5">
    <source>
        <dbReference type="ARBA" id="ARBA00022691"/>
    </source>
</evidence>
<dbReference type="InterPro" id="IPR029063">
    <property type="entry name" value="SAM-dependent_MTases_sf"/>
</dbReference>
<dbReference type="PANTHER" id="PTHR23417:SF16">
    <property type="entry name" value="TRNA (GUANINE-N(7)-)-METHYLTRANSFERASE"/>
    <property type="match status" value="1"/>
</dbReference>
<proteinExistence type="inferred from homology"/>
<dbReference type="InterPro" id="IPR003358">
    <property type="entry name" value="tRNA_(Gua-N-7)_MeTrfase_Trmb"/>
</dbReference>
<dbReference type="UniPathway" id="UPA00989"/>
<feature type="binding site" evidence="9">
    <location>
        <position position="171"/>
    </location>
    <ligand>
        <name>S-adenosyl-L-methionine</name>
        <dbReference type="ChEBI" id="CHEBI:59789"/>
    </ligand>
</feature>
<dbReference type="SUPFAM" id="SSF53335">
    <property type="entry name" value="S-adenosyl-L-methionine-dependent methyltransferases"/>
    <property type="match status" value="1"/>
</dbReference>
<dbReference type="OrthoDB" id="47276at2759"/>
<feature type="region of interest" description="Disordered" evidence="10">
    <location>
        <begin position="1"/>
        <end position="21"/>
    </location>
</feature>
<dbReference type="GO" id="GO:0005634">
    <property type="term" value="C:nucleus"/>
    <property type="evidence" value="ECO:0007669"/>
    <property type="project" value="UniProtKB-SubCell"/>
</dbReference>
<comment type="function">
    <text evidence="9">Catalyzes the formation of N(7)-methylguanine at position 46 (m7G46) in tRNA.</text>
</comment>
<keyword evidence="3 9" id="KW-0489">Methyltransferase</keyword>
<evidence type="ECO:0000313" key="12">
    <source>
        <dbReference type="Proteomes" id="UP000728185"/>
    </source>
</evidence>
<keyword evidence="5 9" id="KW-0949">S-adenosyl-L-methionine</keyword>
<dbReference type="NCBIfam" id="TIGR00091">
    <property type="entry name" value="tRNA (guanosine(46)-N7)-methyltransferase TrmB"/>
    <property type="match status" value="1"/>
</dbReference>
<dbReference type="PANTHER" id="PTHR23417">
    <property type="entry name" value="3-DEOXY-D-MANNO-OCTULOSONIC-ACID TRANSFERASE/TRNA GUANINE-N 7 - -METHYLTRANSFERASE"/>
    <property type="match status" value="1"/>
</dbReference>
<dbReference type="Pfam" id="PF02390">
    <property type="entry name" value="Methyltransf_4"/>
    <property type="match status" value="1"/>
</dbReference>
<keyword evidence="8 9" id="KW-0539">Nucleus</keyword>
<comment type="caution">
    <text evidence="11">The sequence shown here is derived from an EMBL/GenBank/DDBJ whole genome shotgun (WGS) entry which is preliminary data.</text>
</comment>
<keyword evidence="7 9" id="KW-0694">RNA-binding</keyword>
<feature type="binding site" evidence="9">
    <location>
        <begin position="151"/>
        <end position="152"/>
    </location>
    <ligand>
        <name>S-adenosyl-L-methionine</name>
        <dbReference type="ChEBI" id="CHEBI:59789"/>
    </ligand>
</feature>
<feature type="binding site" evidence="9">
    <location>
        <position position="95"/>
    </location>
    <ligand>
        <name>S-adenosyl-L-methionine</name>
        <dbReference type="ChEBI" id="CHEBI:59789"/>
    </ligand>
</feature>
<evidence type="ECO:0000256" key="9">
    <source>
        <dbReference type="HAMAP-Rule" id="MF_03055"/>
    </source>
</evidence>
<reference evidence="11" key="1">
    <citation type="submission" date="2019-05" db="EMBL/GenBank/DDBJ databases">
        <title>Annotation for the trematode Fasciolopsis buski.</title>
        <authorList>
            <person name="Choi Y.-J."/>
        </authorList>
    </citation>
    <scope>NUCLEOTIDE SEQUENCE</scope>
    <source>
        <strain evidence="11">HT</strain>
        <tissue evidence="11">Whole worm</tissue>
    </source>
</reference>
<comment type="subcellular location">
    <subcellularLocation>
        <location evidence="9">Nucleus</location>
    </subcellularLocation>
</comment>
<dbReference type="GO" id="GO:0043527">
    <property type="term" value="C:tRNA methyltransferase complex"/>
    <property type="evidence" value="ECO:0007669"/>
    <property type="project" value="TreeGrafter"/>
</dbReference>
<dbReference type="AlphaFoldDB" id="A0A8E0S8Q3"/>
<evidence type="ECO:0000256" key="10">
    <source>
        <dbReference type="SAM" id="MobiDB-lite"/>
    </source>
</evidence>
<keyword evidence="12" id="KW-1185">Reference proteome</keyword>
<accession>A0A8E0S8Q3</accession>
<gene>
    <name evidence="11" type="ORF">FBUS_02169</name>
</gene>
<dbReference type="EC" id="2.1.1.33" evidence="9"/>
<dbReference type="GO" id="GO:0000049">
    <property type="term" value="F:tRNA binding"/>
    <property type="evidence" value="ECO:0007669"/>
    <property type="project" value="UniProtKB-UniRule"/>
</dbReference>
<evidence type="ECO:0000256" key="2">
    <source>
        <dbReference type="ARBA" id="ARBA00022555"/>
    </source>
</evidence>
<dbReference type="Proteomes" id="UP000728185">
    <property type="component" value="Unassembled WGS sequence"/>
</dbReference>
<keyword evidence="4 9" id="KW-0808">Transferase</keyword>
<dbReference type="InterPro" id="IPR025763">
    <property type="entry name" value="Trm8_euk"/>
</dbReference>
<evidence type="ECO:0000256" key="4">
    <source>
        <dbReference type="ARBA" id="ARBA00022679"/>
    </source>
</evidence>
<protein>
    <recommendedName>
        <fullName evidence="9">tRNA (guanine-N(7)-)-methyltransferase</fullName>
        <ecNumber evidence="9">2.1.1.33</ecNumber>
    </recommendedName>
    <alternativeName>
        <fullName evidence="9">tRNA (guanine(46)-N(7))-methyltransferase</fullName>
    </alternativeName>
    <alternativeName>
        <fullName evidence="9">tRNA(m7G46)-methyltransferase</fullName>
    </alternativeName>
</protein>
<evidence type="ECO:0000256" key="7">
    <source>
        <dbReference type="ARBA" id="ARBA00022884"/>
    </source>
</evidence>
<feature type="binding site" evidence="9">
    <location>
        <begin position="118"/>
        <end position="119"/>
    </location>
    <ligand>
        <name>S-adenosyl-L-methionine</name>
        <dbReference type="ChEBI" id="CHEBI:59789"/>
    </ligand>
</feature>
<organism evidence="11 12">
    <name type="scientific">Fasciolopsis buskii</name>
    <dbReference type="NCBI Taxonomy" id="27845"/>
    <lineage>
        <taxon>Eukaryota</taxon>
        <taxon>Metazoa</taxon>
        <taxon>Spiralia</taxon>
        <taxon>Lophotrochozoa</taxon>
        <taxon>Platyhelminthes</taxon>
        <taxon>Trematoda</taxon>
        <taxon>Digenea</taxon>
        <taxon>Plagiorchiida</taxon>
        <taxon>Echinostomata</taxon>
        <taxon>Echinostomatoidea</taxon>
        <taxon>Fasciolidae</taxon>
        <taxon>Fasciolopsis</taxon>
    </lineage>
</organism>
<dbReference type="PROSITE" id="PS51625">
    <property type="entry name" value="SAM_MT_TRMB"/>
    <property type="match status" value="1"/>
</dbReference>
<comment type="pathway">
    <text evidence="9">tRNA modification; N(7)-methylguanine-tRNA biosynthesis.</text>
</comment>
<feature type="compositionally biased region" description="Polar residues" evidence="10">
    <location>
        <begin position="11"/>
        <end position="21"/>
    </location>
</feature>
<keyword evidence="2 9" id="KW-0820">tRNA-binding</keyword>
<feature type="region of interest" description="Disordered" evidence="10">
    <location>
        <begin position="68"/>
        <end position="88"/>
    </location>
</feature>
<feature type="active site" evidence="9">
    <location>
        <position position="174"/>
    </location>
</feature>
<evidence type="ECO:0000256" key="3">
    <source>
        <dbReference type="ARBA" id="ARBA00022603"/>
    </source>
</evidence>
<name>A0A8E0S8Q3_9TREM</name>
<dbReference type="HAMAP" id="MF_03055">
    <property type="entry name" value="tRNA_methyltr_TrmB_euk"/>
    <property type="match status" value="1"/>
</dbReference>
<dbReference type="Gene3D" id="3.40.50.150">
    <property type="entry name" value="Vaccinia Virus protein VP39"/>
    <property type="match status" value="1"/>
</dbReference>
<evidence type="ECO:0000256" key="8">
    <source>
        <dbReference type="ARBA" id="ARBA00023242"/>
    </source>
</evidence>
<feature type="binding site" evidence="9">
    <location>
        <begin position="290"/>
        <end position="292"/>
    </location>
    <ligand>
        <name>S-adenosyl-L-methionine</name>
        <dbReference type="ChEBI" id="CHEBI:59789"/>
    </ligand>
</feature>
<dbReference type="GO" id="GO:0008176">
    <property type="term" value="F:tRNA (guanine(46)-N7)-methyltransferase activity"/>
    <property type="evidence" value="ECO:0007669"/>
    <property type="project" value="UniProtKB-UniRule"/>
</dbReference>